<gene>
    <name evidence="2" type="ORF">JI750_12870</name>
</gene>
<evidence type="ECO:0000256" key="1">
    <source>
        <dbReference type="SAM" id="Coils"/>
    </source>
</evidence>
<reference evidence="2 3" key="1">
    <citation type="submission" date="2021-01" db="EMBL/GenBank/DDBJ databases">
        <title>Genome seq and assembly of Flavobacterium sp. GN10.</title>
        <authorList>
            <person name="Chhetri G."/>
        </authorList>
    </citation>
    <scope>NUCLEOTIDE SEQUENCE [LARGE SCALE GENOMIC DNA]</scope>
    <source>
        <strain evidence="2 3">GN10</strain>
    </source>
</reference>
<dbReference type="Gene3D" id="1.10.10.60">
    <property type="entry name" value="Homeodomain-like"/>
    <property type="match status" value="1"/>
</dbReference>
<evidence type="ECO:0000313" key="2">
    <source>
        <dbReference type="EMBL" id="MBL0737791.1"/>
    </source>
</evidence>
<dbReference type="Pfam" id="PF01527">
    <property type="entry name" value="HTH_Tnp_1"/>
    <property type="match status" value="1"/>
</dbReference>
<keyword evidence="3" id="KW-1185">Reference proteome</keyword>
<dbReference type="InterPro" id="IPR002514">
    <property type="entry name" value="Transposase_8"/>
</dbReference>
<proteinExistence type="predicted"/>
<accession>A0ABS1KE65</accession>
<feature type="coiled-coil region" evidence="1">
    <location>
        <begin position="60"/>
        <end position="87"/>
    </location>
</feature>
<dbReference type="RefSeq" id="WP_111290919.1">
    <property type="nucleotide sequence ID" value="NZ_JAERSF010000002.1"/>
</dbReference>
<sequence>MKTTRRTFTLGFKILAATMSSHCGRVFEVARELDISTSTLQHWKKCYKEGRYNIKKTSAEISLKNELVKLRKRIKELEIERDILEKAQNIFSKSGG</sequence>
<evidence type="ECO:0000313" key="3">
    <source>
        <dbReference type="Proteomes" id="UP000603728"/>
    </source>
</evidence>
<dbReference type="SUPFAM" id="SSF46689">
    <property type="entry name" value="Homeodomain-like"/>
    <property type="match status" value="1"/>
</dbReference>
<dbReference type="EMBL" id="JAERSF010000002">
    <property type="protein sequence ID" value="MBL0737791.1"/>
    <property type="molecule type" value="Genomic_DNA"/>
</dbReference>
<organism evidence="2 3">
    <name type="scientific">Flavobacterium tagetis</name>
    <dbReference type="NCBI Taxonomy" id="2801336"/>
    <lineage>
        <taxon>Bacteria</taxon>
        <taxon>Pseudomonadati</taxon>
        <taxon>Bacteroidota</taxon>
        <taxon>Flavobacteriia</taxon>
        <taxon>Flavobacteriales</taxon>
        <taxon>Flavobacteriaceae</taxon>
        <taxon>Flavobacterium</taxon>
    </lineage>
</organism>
<dbReference type="Proteomes" id="UP000603728">
    <property type="component" value="Unassembled WGS sequence"/>
</dbReference>
<protein>
    <submittedName>
        <fullName evidence="2">Transposase</fullName>
    </submittedName>
</protein>
<comment type="caution">
    <text evidence="2">The sequence shown here is derived from an EMBL/GenBank/DDBJ whole genome shotgun (WGS) entry which is preliminary data.</text>
</comment>
<name>A0ABS1KE65_9FLAO</name>
<keyword evidence="1" id="KW-0175">Coiled coil</keyword>
<dbReference type="InterPro" id="IPR009057">
    <property type="entry name" value="Homeodomain-like_sf"/>
</dbReference>